<dbReference type="InterPro" id="IPR056700">
    <property type="entry name" value="DUF7798"/>
</dbReference>
<feature type="compositionally biased region" description="Acidic residues" evidence="1">
    <location>
        <begin position="130"/>
        <end position="145"/>
    </location>
</feature>
<feature type="compositionally biased region" description="Low complexity" evidence="1">
    <location>
        <begin position="366"/>
        <end position="380"/>
    </location>
</feature>
<feature type="region of interest" description="Disordered" evidence="1">
    <location>
        <begin position="366"/>
        <end position="399"/>
    </location>
</feature>
<evidence type="ECO:0000313" key="3">
    <source>
        <dbReference type="EMBL" id="PRW58611.1"/>
    </source>
</evidence>
<evidence type="ECO:0000259" key="2">
    <source>
        <dbReference type="Pfam" id="PF25074"/>
    </source>
</evidence>
<feature type="region of interest" description="Disordered" evidence="1">
    <location>
        <begin position="1"/>
        <end position="52"/>
    </location>
</feature>
<dbReference type="AlphaFoldDB" id="A0A2P6TX36"/>
<dbReference type="EMBL" id="LHPG02000005">
    <property type="protein sequence ID" value="PRW58611.1"/>
    <property type="molecule type" value="Genomic_DNA"/>
</dbReference>
<keyword evidence="4" id="KW-1185">Reference proteome</keyword>
<accession>A0A2P6TX36</accession>
<reference evidence="3 4" key="1">
    <citation type="journal article" date="2018" name="Plant J.">
        <title>Genome sequences of Chlorella sorokiniana UTEX 1602 and Micractinium conductrix SAG 241.80: implications to maltose excretion by a green alga.</title>
        <authorList>
            <person name="Arriola M.B."/>
            <person name="Velmurugan N."/>
            <person name="Zhang Y."/>
            <person name="Plunkett M.H."/>
            <person name="Hondzo H."/>
            <person name="Barney B.M."/>
        </authorList>
    </citation>
    <scope>NUCLEOTIDE SEQUENCE [LARGE SCALE GENOMIC DNA]</scope>
    <source>
        <strain evidence="4">UTEX 1602</strain>
    </source>
</reference>
<protein>
    <recommendedName>
        <fullName evidence="2">DUF7798 domain-containing protein</fullName>
    </recommendedName>
</protein>
<feature type="compositionally biased region" description="Gly residues" evidence="1">
    <location>
        <begin position="42"/>
        <end position="52"/>
    </location>
</feature>
<feature type="compositionally biased region" description="Pro residues" evidence="1">
    <location>
        <begin position="102"/>
        <end position="114"/>
    </location>
</feature>
<gene>
    <name evidence="3" type="ORF">C2E21_2926</name>
</gene>
<comment type="caution">
    <text evidence="3">The sequence shown here is derived from an EMBL/GenBank/DDBJ whole genome shotgun (WGS) entry which is preliminary data.</text>
</comment>
<sequence length="550" mass="55475">MSEGSKSGGSDEWEAVAPPPAPTSLPSSGGGSAEAAAASGAAAGGWGGWGALGRLGATLKAAAETTIKDVTELGESFQQVLQEVAEASSDEEEQAGAVQRRLPPPPAADEPLPPEQEARRRAVLARLAQEDEEDVEPPSEQQPEDEAGHSGSGALSGLWGWGAQLASKVEAAAVNVGREIAGTGHEAQPAVQEAASKAAAGGRAAEFRLGATLGALGRTAQGLLESALEGPAKRAASRGLDESNQPISFNDQLYIYGGTSAQEDLEALSNESARMANRLRSLLPEDQRTLLESALASLAPVLDLRSPHPADSPAEGQGAEVAPALAAGHAVIEELAQQGCERAEALAQAAADGAAQLVAAPAAAAAGEAPEAGGEPAAGESGSSKEQPSAGASPAEQPPAPAALKALAGLHADGVKSVAELCSLCLERLLALGRSVGYFYRSGRPANDGITWPTAPAATGLLLRGQALRLLEELQTMAAAFGAALAEAGGHLDAAAGSKAYAHAAGQHAHALQSDSEAAAARLQDACRSLVQVVWITSVPRDTLEDLLDQ</sequence>
<organism evidence="3 4">
    <name type="scientific">Chlorella sorokiniana</name>
    <name type="common">Freshwater green alga</name>
    <dbReference type="NCBI Taxonomy" id="3076"/>
    <lineage>
        <taxon>Eukaryota</taxon>
        <taxon>Viridiplantae</taxon>
        <taxon>Chlorophyta</taxon>
        <taxon>core chlorophytes</taxon>
        <taxon>Trebouxiophyceae</taxon>
        <taxon>Chlorellales</taxon>
        <taxon>Chlorellaceae</taxon>
        <taxon>Chlorella clade</taxon>
        <taxon>Chlorella</taxon>
    </lineage>
</organism>
<evidence type="ECO:0000256" key="1">
    <source>
        <dbReference type="SAM" id="MobiDB-lite"/>
    </source>
</evidence>
<name>A0A2P6TX36_CHLSO</name>
<feature type="domain" description="DUF7798" evidence="2">
    <location>
        <begin position="406"/>
        <end position="539"/>
    </location>
</feature>
<proteinExistence type="predicted"/>
<dbReference type="PANTHER" id="PTHR36011:SF1">
    <property type="entry name" value="BAT2 DOMAIN PROTEIN"/>
    <property type="match status" value="1"/>
</dbReference>
<dbReference type="Pfam" id="PF25074">
    <property type="entry name" value="DUF7798"/>
    <property type="match status" value="2"/>
</dbReference>
<dbReference type="PANTHER" id="PTHR36011">
    <property type="entry name" value="BAT2 DOMAIN PROTEIN"/>
    <property type="match status" value="1"/>
</dbReference>
<evidence type="ECO:0000313" key="4">
    <source>
        <dbReference type="Proteomes" id="UP000239899"/>
    </source>
</evidence>
<feature type="region of interest" description="Disordered" evidence="1">
    <location>
        <begin position="81"/>
        <end position="155"/>
    </location>
</feature>
<dbReference type="OrthoDB" id="515946at2759"/>
<feature type="domain" description="DUF7798" evidence="2">
    <location>
        <begin position="247"/>
        <end position="354"/>
    </location>
</feature>
<dbReference type="Proteomes" id="UP000239899">
    <property type="component" value="Unassembled WGS sequence"/>
</dbReference>